<dbReference type="EMBL" id="JBHTKJ010000021">
    <property type="protein sequence ID" value="MFD1038624.1"/>
    <property type="molecule type" value="Genomic_DNA"/>
</dbReference>
<accession>A0ABW3LMI1</accession>
<feature type="transmembrane region" description="Helical" evidence="2">
    <location>
        <begin position="79"/>
        <end position="102"/>
    </location>
</feature>
<keyword evidence="2" id="KW-0812">Transmembrane</keyword>
<evidence type="ECO:0008006" key="5">
    <source>
        <dbReference type="Google" id="ProtNLM"/>
    </source>
</evidence>
<gene>
    <name evidence="3" type="ORF">ACFQ3N_09490</name>
</gene>
<evidence type="ECO:0000256" key="2">
    <source>
        <dbReference type="SAM" id="Phobius"/>
    </source>
</evidence>
<keyword evidence="2" id="KW-1133">Transmembrane helix</keyword>
<evidence type="ECO:0000313" key="4">
    <source>
        <dbReference type="Proteomes" id="UP001597040"/>
    </source>
</evidence>
<proteinExistence type="predicted"/>
<feature type="compositionally biased region" description="Acidic residues" evidence="1">
    <location>
        <begin position="122"/>
        <end position="134"/>
    </location>
</feature>
<keyword evidence="4" id="KW-1185">Reference proteome</keyword>
<dbReference type="Gene3D" id="3.30.70.1070">
    <property type="entry name" value="Sporulation related repeat"/>
    <property type="match status" value="1"/>
</dbReference>
<protein>
    <recommendedName>
        <fullName evidence="5">SPOR domain-containing protein</fullName>
    </recommendedName>
</protein>
<evidence type="ECO:0000256" key="1">
    <source>
        <dbReference type="SAM" id="MobiDB-lite"/>
    </source>
</evidence>
<name>A0ABW3LMI1_9BACI</name>
<dbReference type="Proteomes" id="UP001597040">
    <property type="component" value="Unassembled WGS sequence"/>
</dbReference>
<organism evidence="3 4">
    <name type="scientific">Virgibacillus byunsanensis</name>
    <dbReference type="NCBI Taxonomy" id="570945"/>
    <lineage>
        <taxon>Bacteria</taxon>
        <taxon>Bacillati</taxon>
        <taxon>Bacillota</taxon>
        <taxon>Bacilli</taxon>
        <taxon>Bacillales</taxon>
        <taxon>Bacillaceae</taxon>
        <taxon>Virgibacillus</taxon>
    </lineage>
</organism>
<dbReference type="InterPro" id="IPR036680">
    <property type="entry name" value="SPOR-like_sf"/>
</dbReference>
<sequence>MDNRKPVIVWMNGKKTKLKRTNTNNYLLDELKHEQAATVDDADNIEEEDQIPVYTRQHTLNSDENYSKKRKKFHNLKPIILAIMSAVVIGTFLGFLMINFFVGIDDSVSGSQNGGQPVSTVDDQDDSEDEDETTDNTAVKKAVPNMTAYVLQGGVYNQEENAMEVEKSFTEDGASTTIWKRDESYYLFVGIASTKEQAQKIAENYNNEDLEVYVKEWNSDEFELELTNAESDWIRSVYSHWNDSLQSVSEKEDIQVEKWNSILDSYPGETETLSLFFEGVKNLTDQMENADGTKMQHILLQIWHELDKLSI</sequence>
<reference evidence="4" key="1">
    <citation type="journal article" date="2019" name="Int. J. Syst. Evol. Microbiol.">
        <title>The Global Catalogue of Microorganisms (GCM) 10K type strain sequencing project: providing services to taxonomists for standard genome sequencing and annotation.</title>
        <authorList>
            <consortium name="The Broad Institute Genomics Platform"/>
            <consortium name="The Broad Institute Genome Sequencing Center for Infectious Disease"/>
            <person name="Wu L."/>
            <person name="Ma J."/>
        </authorList>
    </citation>
    <scope>NUCLEOTIDE SEQUENCE [LARGE SCALE GENOMIC DNA]</scope>
    <source>
        <strain evidence="4">CCUG 56754</strain>
    </source>
</reference>
<comment type="caution">
    <text evidence="3">The sequence shown here is derived from an EMBL/GenBank/DDBJ whole genome shotgun (WGS) entry which is preliminary data.</text>
</comment>
<keyword evidence="2" id="KW-0472">Membrane</keyword>
<feature type="region of interest" description="Disordered" evidence="1">
    <location>
        <begin position="110"/>
        <end position="139"/>
    </location>
</feature>
<evidence type="ECO:0000313" key="3">
    <source>
        <dbReference type="EMBL" id="MFD1038624.1"/>
    </source>
</evidence>
<dbReference type="RefSeq" id="WP_390361767.1">
    <property type="nucleotide sequence ID" value="NZ_JBHTKJ010000021.1"/>
</dbReference>